<dbReference type="PANTHER" id="PTHR13078">
    <property type="entry name" value="PEROXISOMAL MULTIFUNCTIONAL ENZYME TYPE 2-RELATED"/>
    <property type="match status" value="1"/>
</dbReference>
<accession>A0A8D7BAK0</accession>
<dbReference type="InterPro" id="IPR054357">
    <property type="entry name" value="MFE-2_N"/>
</dbReference>
<dbReference type="PANTHER" id="PTHR13078:SF56">
    <property type="entry name" value="PEROXISOMAL MULTIFUNCTIONAL ENZYME TYPE 2"/>
    <property type="match status" value="1"/>
</dbReference>
<organism evidence="3">
    <name type="scientific">Musa acuminata subsp. malaccensis</name>
    <name type="common">Wild banana</name>
    <name type="synonym">Musa malaccensis</name>
    <dbReference type="NCBI Taxonomy" id="214687"/>
    <lineage>
        <taxon>Eukaryota</taxon>
        <taxon>Viridiplantae</taxon>
        <taxon>Streptophyta</taxon>
        <taxon>Embryophyta</taxon>
        <taxon>Tracheophyta</taxon>
        <taxon>Spermatophyta</taxon>
        <taxon>Magnoliopsida</taxon>
        <taxon>Liliopsida</taxon>
        <taxon>Zingiberales</taxon>
        <taxon>Musaceae</taxon>
        <taxon>Musa</taxon>
    </lineage>
</organism>
<dbReference type="Gene3D" id="3.10.129.10">
    <property type="entry name" value="Hotdog Thioesterase"/>
    <property type="match status" value="1"/>
</dbReference>
<sequence length="354" mass="39747">IRRRYFFHRWRRDHYSFPSPRSVKSVARVLSLVPRGDRAMTSSDRSAPAIDPDLVISHKFSETSFCYTERDAALYALGVGACAGDAVDEKELNYVYHRNGQKSIQVLPTFAALFPFAEGLGLEKVSGLQYDPRLLLHGQQYIEIFRPLPSSGSIVNKVAIAGLHDKGKATIIELETTSYLKESGEALCMNRSTIYLRGSGGFSSSSHPYSYKTYPDNQILHVSVPKHQPTVVYEDTIQQSQALLYRLSGDYNPLHADPMIAQAAGFARPILHGLCTLGFAVRAIIKCICNGEQTTVRNIFGRFLLHVYPGETLVTEMWLEGSRQVFYFIYQTKVKERNRAVLSGYVLLKHNSSL</sequence>
<dbReference type="CDD" id="cd03448">
    <property type="entry name" value="HDE_HSD"/>
    <property type="match status" value="1"/>
</dbReference>
<evidence type="ECO:0000259" key="2">
    <source>
        <dbReference type="Pfam" id="PF22622"/>
    </source>
</evidence>
<gene>
    <name evidence="3" type="ORF">GSMUA_18470.1</name>
</gene>
<reference evidence="3" key="1">
    <citation type="submission" date="2021-03" db="EMBL/GenBank/DDBJ databases">
        <authorList>
            <consortium name="Genoscope - CEA"/>
            <person name="William W."/>
        </authorList>
    </citation>
    <scope>NUCLEOTIDE SEQUENCE</scope>
    <source>
        <strain evidence="3">Doubled-haploid Pahang</strain>
    </source>
</reference>
<feature type="domain" description="MaoC-like" evidence="1">
    <location>
        <begin position="225"/>
        <end position="333"/>
    </location>
</feature>
<proteinExistence type="predicted"/>
<evidence type="ECO:0000259" key="1">
    <source>
        <dbReference type="Pfam" id="PF01575"/>
    </source>
</evidence>
<dbReference type="Pfam" id="PF22622">
    <property type="entry name" value="MFE-2_hydrat-2_N"/>
    <property type="match status" value="1"/>
</dbReference>
<dbReference type="EMBL" id="HG996475">
    <property type="protein sequence ID" value="CAG1863781.1"/>
    <property type="molecule type" value="Genomic_DNA"/>
</dbReference>
<protein>
    <submittedName>
        <fullName evidence="3">(wild Malaysian banana) hypothetical protein</fullName>
    </submittedName>
</protein>
<name>A0A8D7BAK0_MUSAM</name>
<dbReference type="InterPro" id="IPR002539">
    <property type="entry name" value="MaoC-like_dom"/>
</dbReference>
<feature type="domain" description="Peroxisomal multifunctional enzyme type 2-like N-terminal" evidence="2">
    <location>
        <begin position="65"/>
        <end position="198"/>
    </location>
</feature>
<dbReference type="InterPro" id="IPR029069">
    <property type="entry name" value="HotDog_dom_sf"/>
</dbReference>
<dbReference type="SUPFAM" id="SSF54637">
    <property type="entry name" value="Thioesterase/thiol ester dehydrase-isomerase"/>
    <property type="match status" value="2"/>
</dbReference>
<feature type="non-terminal residue" evidence="3">
    <location>
        <position position="354"/>
    </location>
</feature>
<dbReference type="AlphaFoldDB" id="A0A8D7BAK0"/>
<dbReference type="Pfam" id="PF01575">
    <property type="entry name" value="MaoC_dehydratas"/>
    <property type="match status" value="1"/>
</dbReference>
<evidence type="ECO:0000313" key="3">
    <source>
        <dbReference type="EMBL" id="CAG1863781.1"/>
    </source>
</evidence>